<dbReference type="KEGG" id="skn:SKUN_001400"/>
<gene>
    <name evidence="1" type="ORF">SKUN_001400</name>
</gene>
<proteinExistence type="predicted"/>
<evidence type="ECO:0000313" key="2">
    <source>
        <dbReference type="Proteomes" id="UP000062963"/>
    </source>
</evidence>
<reference evidence="1 2" key="1">
    <citation type="journal article" date="2015" name="Genome Announc.">
        <title>Complete Genome Sequence of Spiroplasma kunkelii Strain CR2-3x, Causal Agent of Corn Stunt Disease in Zea mays L.</title>
        <authorList>
            <person name="Davis R.E."/>
            <person name="Shao J."/>
            <person name="Dally E.L."/>
            <person name="Zhao Y."/>
            <person name="Gasparich G.E."/>
            <person name="Gaynor B.J."/>
            <person name="Athey J.C."/>
            <person name="Harrison N.A."/>
            <person name="Donofrio N."/>
        </authorList>
    </citation>
    <scope>NUCLEOTIDE SEQUENCE [LARGE SCALE GENOMIC DNA]</scope>
    <source>
        <strain evidence="1 2">CR2-3x</strain>
    </source>
</reference>
<name>A0A0K2JIN3_SPIKU</name>
<dbReference type="Proteomes" id="UP000062963">
    <property type="component" value="Chromosome"/>
</dbReference>
<dbReference type="PATRIC" id="fig|273035.7.peg.1728"/>
<accession>A0A0K2JIN3</accession>
<organism evidence="1 2">
    <name type="scientific">Spiroplasma kunkelii CR2-3x</name>
    <dbReference type="NCBI Taxonomy" id="273035"/>
    <lineage>
        <taxon>Bacteria</taxon>
        <taxon>Bacillati</taxon>
        <taxon>Mycoplasmatota</taxon>
        <taxon>Mollicutes</taxon>
        <taxon>Entomoplasmatales</taxon>
        <taxon>Spiroplasmataceae</taxon>
        <taxon>Spiroplasma</taxon>
    </lineage>
</organism>
<dbReference type="EMBL" id="CP010899">
    <property type="protein sequence ID" value="ALA98267.1"/>
    <property type="molecule type" value="Genomic_DNA"/>
</dbReference>
<dbReference type="AlphaFoldDB" id="A0A0K2JIN3"/>
<protein>
    <submittedName>
        <fullName evidence="1">Uncharacterized protein</fullName>
    </submittedName>
</protein>
<sequence>MLDLKIEVGDIEKVKESEIRPYLQAAKTRLYSLAFANNPENDFSFNFNDYFN</sequence>
<keyword evidence="2" id="KW-1185">Reference proteome</keyword>
<evidence type="ECO:0000313" key="1">
    <source>
        <dbReference type="EMBL" id="ALA98267.1"/>
    </source>
</evidence>
<dbReference type="RefSeq" id="WP_235511001.1">
    <property type="nucleotide sequence ID" value="NZ_CP010899.1"/>
</dbReference>